<dbReference type="InterPro" id="IPR007452">
    <property type="entry name" value="TamB_C"/>
</dbReference>
<evidence type="ECO:0000256" key="5">
    <source>
        <dbReference type="SAM" id="MobiDB-lite"/>
    </source>
</evidence>
<protein>
    <submittedName>
        <fullName evidence="7">Translocation/assembly module TamB</fullName>
    </submittedName>
</protein>
<dbReference type="GO" id="GO:0009306">
    <property type="term" value="P:protein secretion"/>
    <property type="evidence" value="ECO:0007669"/>
    <property type="project" value="InterPro"/>
</dbReference>
<evidence type="ECO:0000256" key="1">
    <source>
        <dbReference type="ARBA" id="ARBA00004167"/>
    </source>
</evidence>
<keyword evidence="2" id="KW-0812">Transmembrane</keyword>
<comment type="caution">
    <text evidence="7">The sequence shown here is derived from an EMBL/GenBank/DDBJ whole genome shotgun (WGS) entry which is preliminary data.</text>
</comment>
<dbReference type="Pfam" id="PF04357">
    <property type="entry name" value="TamB"/>
    <property type="match status" value="1"/>
</dbReference>
<dbReference type="GO" id="GO:0005886">
    <property type="term" value="C:plasma membrane"/>
    <property type="evidence" value="ECO:0007669"/>
    <property type="project" value="InterPro"/>
</dbReference>
<dbReference type="EMBL" id="JAMWYS010000009">
    <property type="protein sequence ID" value="MCO4291859.1"/>
    <property type="molecule type" value="Genomic_DNA"/>
</dbReference>
<evidence type="ECO:0000313" key="8">
    <source>
        <dbReference type="Proteomes" id="UP001155182"/>
    </source>
</evidence>
<comment type="subcellular location">
    <subcellularLocation>
        <location evidence="1">Membrane</location>
        <topology evidence="1">Single-pass membrane protein</topology>
    </subcellularLocation>
</comment>
<proteinExistence type="predicted"/>
<accession>A0A9X2F0G3</accession>
<name>A0A9X2F0G3_9SPHI</name>
<dbReference type="Proteomes" id="UP001155182">
    <property type="component" value="Unassembled WGS sequence"/>
</dbReference>
<evidence type="ECO:0000313" key="7">
    <source>
        <dbReference type="EMBL" id="MCO4291859.1"/>
    </source>
</evidence>
<feature type="compositionally biased region" description="Basic and acidic residues" evidence="5">
    <location>
        <begin position="1459"/>
        <end position="1488"/>
    </location>
</feature>
<organism evidence="7 8">
    <name type="scientific">Solitalea agri</name>
    <dbReference type="NCBI Taxonomy" id="2953739"/>
    <lineage>
        <taxon>Bacteria</taxon>
        <taxon>Pseudomonadati</taxon>
        <taxon>Bacteroidota</taxon>
        <taxon>Sphingobacteriia</taxon>
        <taxon>Sphingobacteriales</taxon>
        <taxon>Sphingobacteriaceae</taxon>
        <taxon>Solitalea</taxon>
    </lineage>
</organism>
<evidence type="ECO:0000256" key="4">
    <source>
        <dbReference type="ARBA" id="ARBA00023136"/>
    </source>
</evidence>
<dbReference type="RefSeq" id="WP_252586095.1">
    <property type="nucleotide sequence ID" value="NZ_JAMWYS010000009.1"/>
</dbReference>
<evidence type="ECO:0000256" key="3">
    <source>
        <dbReference type="ARBA" id="ARBA00022989"/>
    </source>
</evidence>
<feature type="region of interest" description="Disordered" evidence="5">
    <location>
        <begin position="1459"/>
        <end position="1503"/>
    </location>
</feature>
<keyword evidence="3" id="KW-1133">Transmembrane helix</keyword>
<evidence type="ECO:0000256" key="2">
    <source>
        <dbReference type="ARBA" id="ARBA00022692"/>
    </source>
</evidence>
<evidence type="ECO:0000259" key="6">
    <source>
        <dbReference type="Pfam" id="PF04357"/>
    </source>
</evidence>
<keyword evidence="4" id="KW-0472">Membrane</keyword>
<keyword evidence="8" id="KW-1185">Reference proteome</keyword>
<gene>
    <name evidence="7" type="ORF">NF867_03160</name>
</gene>
<sequence>MIIILLVVLYFAGQTKWFQTKAAQYGAEYLSKKLKTKVQIKGLYIKFVKSVVVEGLYIEDQKKDTLLYTGLLELDLNKLNLNAGKIDVNELKLHNAFFAYKELKNRKTNLSFIIDYFSGSPDTTTTPSKPMKINVDEVDIQNLTFIYHDETDTTKTSGMDYGDIKASKVNLQANNVSIDGNTILANLKHLSAREKCGFVLNKLAGKVKYTPKEIEINNLKIITPNSRIGHYLAFKFNKIGDFNHFVSKVYMDADFQNSHLDFKDITYFAPEIKNYTLKVNMNGSVKGTVTDLKTKNITLTAGNETLIKGNVSIKGLPNINQTDMNLDFARLITNREDINRILASIDQKDVELPEILSTLGNVDFKGTYKGQYNNFKVKGILVSGAGSALTDLAMDIRNMKKPLYKGFISTTDLDLGKLANINNLGKTTFKANIDGYGFNMADMKEDLTAQIAYFDYNGYRYQNIKINGNLERKKFNGSFNIDDKNIAIDFDGKFNLAGNIPVCDFSADIKHLDFKALKFMEDTLEVSSYVSSNFSGSNIDNLLGSLLLKDTHLKTNHGSFNIDTVSVLSKRQADTAKSLILKSDLIDADFVGKYKLTQLEGALKGMLSAYLPSFKWKNPKATVDQNFKFSIYLKDMEPITSIFIPDLEIPEKAMFVGEFNNLKNLMSINGSVPKIKFKNFETNNLIVDQGNSSESLFLNLAFGTLSMDSLMFNDVAMSNYMKNDRVNSNLKLADPSNLNALDLNSEVLFSKDSTIFSVLPSELKLNNESWKIDDRFRILFETEGYKIENFTLHNNDQQLTVEGAISKNDNDPLTVNLRNLNLNILNPFLKSSGIEIKGYATGNASTTAVLKAPKVSSDLIIHELGLNNNLLGDAEISSRWYSESNDVNFSMNVTRDNITTISVSGNVQPTKKEDNLFADVELNETSLVIFQPFLTGLVSNLSGQTSANLLVRGSTSKPQLNGFISFNNAGVRVDYLNTHYTINDKVGVENGKILFDGFTLRDVNNNRARATGNLDLSDLNNIKLDIRLNATRFQALNTSFKDNELYYGTANATGNFLFKGSLRDMLIEINATTTEGTKFFLPISSESSVGSDDLVTFLTRDTINNLQKKDEAEMNLRLNFDLSVTPTAEVSILMGDNSGGTMTGKGNGNLQLRINTQGDFQMYGLYNLTEGKYDMSIPGLKKEFIISDGSTVRFNGDPYDARMNVSAYVPLRANLSNLYNDARISESTDVTNQKASVNTIINVTGSLDEMTYEFKIDFPQNENLNNTFASYFSSEANEQKQAFGLITTGGFTSDAGSSTLSQGIITNSLVDAASSKFSSLLNEAIGSQNFDLNANINASGEAEFGGNVRLLNERLIINGSFTSRDKNVTGNSNYNTNNSSALSSDIDIEYLIFPEGNLRLKAYNHSNTTNSTNNLTYDSDYKQGVGILYRKDFDTWKEFFENTRKKNKRQEARRLERAELRKKEQEEKERLEKEKKELEEKEKQKKIDNSGGDSDSELIEFEQ</sequence>
<reference evidence="7" key="1">
    <citation type="submission" date="2022-06" db="EMBL/GenBank/DDBJ databases">
        <title>Solitalea sp. MAHUQ-68 isolated from rhizospheric soil.</title>
        <authorList>
            <person name="Huq M.A."/>
        </authorList>
    </citation>
    <scope>NUCLEOTIDE SEQUENCE</scope>
    <source>
        <strain evidence="7">MAHUQ-68</strain>
    </source>
</reference>
<feature type="domain" description="Translocation and assembly module TamB C-terminal" evidence="6">
    <location>
        <begin position="998"/>
        <end position="1433"/>
    </location>
</feature>
<feature type="compositionally biased region" description="Acidic residues" evidence="5">
    <location>
        <begin position="1494"/>
        <end position="1503"/>
    </location>
</feature>